<dbReference type="HAMAP" id="MF_01334">
    <property type="entry name" value="Ribosomal_bL25_CTC"/>
    <property type="match status" value="1"/>
</dbReference>
<dbReference type="Gene3D" id="2.170.120.20">
    <property type="entry name" value="Ribosomal protein L25, beta domain"/>
    <property type="match status" value="1"/>
</dbReference>
<dbReference type="InterPro" id="IPR020057">
    <property type="entry name" value="Ribosomal_bL25_b-dom"/>
</dbReference>
<dbReference type="InterPro" id="IPR029751">
    <property type="entry name" value="Ribosomal_L25_dom"/>
</dbReference>
<dbReference type="InterPro" id="IPR011035">
    <property type="entry name" value="Ribosomal_bL25/Gln-tRNA_synth"/>
</dbReference>
<proteinExistence type="inferred from homology"/>
<evidence type="ECO:0000259" key="7">
    <source>
        <dbReference type="Pfam" id="PF14693"/>
    </source>
</evidence>
<evidence type="ECO:0000259" key="6">
    <source>
        <dbReference type="Pfam" id="PF01386"/>
    </source>
</evidence>
<dbReference type="Proteomes" id="UP000182253">
    <property type="component" value="Unassembled WGS sequence"/>
</dbReference>
<evidence type="ECO:0000313" key="9">
    <source>
        <dbReference type="Proteomes" id="UP000182253"/>
    </source>
</evidence>
<evidence type="ECO:0000256" key="2">
    <source>
        <dbReference type="ARBA" id="ARBA00022884"/>
    </source>
</evidence>
<dbReference type="InterPro" id="IPR020930">
    <property type="entry name" value="Ribosomal_uL5_bac-type"/>
</dbReference>
<dbReference type="PANTHER" id="PTHR33284">
    <property type="entry name" value="RIBOSOMAL PROTEIN L25/GLN-TRNA SYNTHETASE, ANTI-CODON-BINDING DOMAIN-CONTAINING PROTEIN"/>
    <property type="match status" value="1"/>
</dbReference>
<keyword evidence="4 5" id="KW-0687">Ribonucleoprotein</keyword>
<dbReference type="InterPro" id="IPR001021">
    <property type="entry name" value="Ribosomal_bL25_long"/>
</dbReference>
<accession>A0A1F6UX01</accession>
<comment type="function">
    <text evidence="5">This is one of the proteins that binds to the 5S RNA in the ribosome where it forms part of the central protuberance.</text>
</comment>
<organism evidence="8 9">
    <name type="scientific">Candidatus Nomurabacteria bacterium RIFCSPHIGHO2_01_FULL_39_9</name>
    <dbReference type="NCBI Taxonomy" id="1801735"/>
    <lineage>
        <taxon>Bacteria</taxon>
        <taxon>Candidatus Nomuraibacteriota</taxon>
    </lineage>
</organism>
<comment type="subunit">
    <text evidence="5">Part of the 50S ribosomal subunit; part of the 5S rRNA/L5/L18/L25 subcomplex. Contacts the 5S rRNA. Binds to the 5S rRNA independently of L5 and L18.</text>
</comment>
<dbReference type="SUPFAM" id="SSF50715">
    <property type="entry name" value="Ribosomal protein L25-like"/>
    <property type="match status" value="1"/>
</dbReference>
<keyword evidence="3 5" id="KW-0689">Ribosomal protein</keyword>
<dbReference type="Pfam" id="PF14693">
    <property type="entry name" value="Ribosomal_TL5_C"/>
    <property type="match status" value="1"/>
</dbReference>
<sequence length="215" mass="22599">MTVLEAQKRKAGAKLGSLRKEGQIPAVIYGAGKESTPVSVLGTAFIKIHKGGETTPISLKTPEGVVDAMIQDIAYDPITSSPIHVDFLAIDVNKEIEAKIPLEFIGEAPATKGGLGALVKVMHEIEVLALPKNLPHHIEVPLEKLATLEDHIFVSDLKIPAGVKAITAADEVIASIAAIKEEVEAPAGPVDLSTIEVVKKGKKEEEGEGEVATAA</sequence>
<dbReference type="InterPro" id="IPR020056">
    <property type="entry name" value="Rbsml_bL25/Gln-tRNA_synth_N"/>
</dbReference>
<dbReference type="GO" id="GO:0022625">
    <property type="term" value="C:cytosolic large ribosomal subunit"/>
    <property type="evidence" value="ECO:0007669"/>
    <property type="project" value="TreeGrafter"/>
</dbReference>
<dbReference type="EMBL" id="MFTL01000006">
    <property type="protein sequence ID" value="OGI61921.1"/>
    <property type="molecule type" value="Genomic_DNA"/>
</dbReference>
<feature type="domain" description="Large ribosomal subunit protein bL25 beta" evidence="7">
    <location>
        <begin position="95"/>
        <end position="178"/>
    </location>
</feature>
<dbReference type="InterPro" id="IPR037121">
    <property type="entry name" value="Ribosomal_bL25_C"/>
</dbReference>
<dbReference type="GO" id="GO:0003735">
    <property type="term" value="F:structural constituent of ribosome"/>
    <property type="evidence" value="ECO:0007669"/>
    <property type="project" value="InterPro"/>
</dbReference>
<dbReference type="PANTHER" id="PTHR33284:SF1">
    <property type="entry name" value="RIBOSOMAL PROTEIN L25_GLN-TRNA SYNTHETASE, ANTI-CODON-BINDING DOMAIN-CONTAINING PROTEIN"/>
    <property type="match status" value="1"/>
</dbReference>
<dbReference type="AlphaFoldDB" id="A0A1F6UX01"/>
<dbReference type="NCBIfam" id="TIGR00731">
    <property type="entry name" value="bL25_bact_ctc"/>
    <property type="match status" value="1"/>
</dbReference>
<name>A0A1F6UX01_9BACT</name>
<keyword evidence="2 5" id="KW-0694">RNA-binding</keyword>
<evidence type="ECO:0000256" key="5">
    <source>
        <dbReference type="HAMAP-Rule" id="MF_01334"/>
    </source>
</evidence>
<comment type="caution">
    <text evidence="8">The sequence shown here is derived from an EMBL/GenBank/DDBJ whole genome shotgun (WGS) entry which is preliminary data.</text>
</comment>
<dbReference type="GO" id="GO:0008097">
    <property type="term" value="F:5S rRNA binding"/>
    <property type="evidence" value="ECO:0007669"/>
    <property type="project" value="InterPro"/>
</dbReference>
<dbReference type="STRING" id="1801735.A2645_01915"/>
<dbReference type="GO" id="GO:0006412">
    <property type="term" value="P:translation"/>
    <property type="evidence" value="ECO:0007669"/>
    <property type="project" value="UniProtKB-UniRule"/>
</dbReference>
<evidence type="ECO:0000256" key="4">
    <source>
        <dbReference type="ARBA" id="ARBA00023274"/>
    </source>
</evidence>
<reference evidence="8 9" key="1">
    <citation type="journal article" date="2016" name="Nat. Commun.">
        <title>Thousands of microbial genomes shed light on interconnected biogeochemical processes in an aquifer system.</title>
        <authorList>
            <person name="Anantharaman K."/>
            <person name="Brown C.T."/>
            <person name="Hug L.A."/>
            <person name="Sharon I."/>
            <person name="Castelle C.J."/>
            <person name="Probst A.J."/>
            <person name="Thomas B.C."/>
            <person name="Singh A."/>
            <person name="Wilkins M.J."/>
            <person name="Karaoz U."/>
            <person name="Brodie E.L."/>
            <person name="Williams K.H."/>
            <person name="Hubbard S.S."/>
            <person name="Banfield J.F."/>
        </authorList>
    </citation>
    <scope>NUCLEOTIDE SEQUENCE [LARGE SCALE GENOMIC DNA]</scope>
</reference>
<evidence type="ECO:0000313" key="8">
    <source>
        <dbReference type="EMBL" id="OGI61921.1"/>
    </source>
</evidence>
<dbReference type="Pfam" id="PF01386">
    <property type="entry name" value="Ribosomal_L25p"/>
    <property type="match status" value="1"/>
</dbReference>
<evidence type="ECO:0000256" key="3">
    <source>
        <dbReference type="ARBA" id="ARBA00022980"/>
    </source>
</evidence>
<comment type="similarity">
    <text evidence="5">Belongs to the bacterial ribosomal protein bL25 family. CTC subfamily.</text>
</comment>
<dbReference type="CDD" id="cd00495">
    <property type="entry name" value="Ribosomal_L25_TL5_CTC"/>
    <property type="match status" value="1"/>
</dbReference>
<dbReference type="Gene3D" id="2.40.240.10">
    <property type="entry name" value="Ribosomal Protein L25, Chain P"/>
    <property type="match status" value="1"/>
</dbReference>
<protein>
    <recommendedName>
        <fullName evidence="5">Large ribosomal subunit protein bL25</fullName>
    </recommendedName>
    <alternativeName>
        <fullName evidence="5">General stress protein CTC</fullName>
    </alternativeName>
</protein>
<evidence type="ECO:0000256" key="1">
    <source>
        <dbReference type="ARBA" id="ARBA00022730"/>
    </source>
</evidence>
<keyword evidence="1 5" id="KW-0699">rRNA-binding</keyword>
<feature type="domain" description="Large ribosomal subunit protein bL25 L25" evidence="6">
    <location>
        <begin position="4"/>
        <end position="87"/>
    </location>
</feature>
<gene>
    <name evidence="5" type="primary">rplY</name>
    <name evidence="5" type="synonym">ctc</name>
    <name evidence="8" type="ORF">A2645_01915</name>
</gene>